<organism evidence="6">
    <name type="scientific">Dolosigranulum savutiense</name>
    <dbReference type="NCBI Taxonomy" id="3110288"/>
    <lineage>
        <taxon>Bacteria</taxon>
        <taxon>Bacillati</taxon>
        <taxon>Bacillota</taxon>
        <taxon>Bacilli</taxon>
        <taxon>Lactobacillales</taxon>
        <taxon>Carnobacteriaceae</taxon>
        <taxon>Dolosigranulum</taxon>
    </lineage>
</organism>
<dbReference type="EMBL" id="CP142435">
    <property type="protein sequence ID" value="XBC49069.1"/>
    <property type="molecule type" value="Genomic_DNA"/>
</dbReference>
<gene>
    <name evidence="6" type="ORF">VUQ06_06080</name>
</gene>
<dbReference type="Gene3D" id="3.90.1300.10">
    <property type="entry name" value="Amidase signature (AS) domain"/>
    <property type="match status" value="2"/>
</dbReference>
<evidence type="ECO:0000256" key="1">
    <source>
        <dbReference type="ARBA" id="ARBA00009199"/>
    </source>
</evidence>
<dbReference type="PROSITE" id="PS51109">
    <property type="entry name" value="G5"/>
    <property type="match status" value="1"/>
</dbReference>
<evidence type="ECO:0000259" key="5">
    <source>
        <dbReference type="PROSITE" id="PS51109"/>
    </source>
</evidence>
<feature type="region of interest" description="Disordered" evidence="3">
    <location>
        <begin position="1428"/>
        <end position="1499"/>
    </location>
</feature>
<protein>
    <submittedName>
        <fullName evidence="6">Amidase family protein</fullName>
    </submittedName>
</protein>
<feature type="signal peptide" evidence="4">
    <location>
        <begin position="1"/>
        <end position="37"/>
    </location>
</feature>
<dbReference type="GO" id="GO:0003824">
    <property type="term" value="F:catalytic activity"/>
    <property type="evidence" value="ECO:0007669"/>
    <property type="project" value="InterPro"/>
</dbReference>
<feature type="region of interest" description="Disordered" evidence="3">
    <location>
        <begin position="55"/>
        <end position="78"/>
    </location>
</feature>
<feature type="compositionally biased region" description="Basic and acidic residues" evidence="3">
    <location>
        <begin position="1642"/>
        <end position="1652"/>
    </location>
</feature>
<dbReference type="KEGG" id="dst:VUQ06_06080"/>
<feature type="compositionally biased region" description="Basic and acidic residues" evidence="3">
    <location>
        <begin position="1610"/>
        <end position="1623"/>
    </location>
</feature>
<proteinExistence type="inferred from homology"/>
<dbReference type="InterPro" id="IPR000120">
    <property type="entry name" value="Amidase"/>
</dbReference>
<feature type="compositionally biased region" description="Polar residues" evidence="3">
    <location>
        <begin position="1625"/>
        <end position="1641"/>
    </location>
</feature>
<dbReference type="Gene3D" id="2.20.230.10">
    <property type="entry name" value="Resuscitation-promoting factor rpfb"/>
    <property type="match status" value="1"/>
</dbReference>
<feature type="region of interest" description="Disordered" evidence="3">
    <location>
        <begin position="1584"/>
        <end position="1652"/>
    </location>
</feature>
<evidence type="ECO:0000256" key="3">
    <source>
        <dbReference type="SAM" id="MobiDB-lite"/>
    </source>
</evidence>
<dbReference type="RefSeq" id="WP_347301225.1">
    <property type="nucleotide sequence ID" value="NZ_CP142435.1"/>
</dbReference>
<dbReference type="Pfam" id="PF07501">
    <property type="entry name" value="G5"/>
    <property type="match status" value="1"/>
</dbReference>
<comment type="similarity">
    <text evidence="1">Belongs to the amidase family.</text>
</comment>
<feature type="domain" description="G5" evidence="5">
    <location>
        <begin position="1252"/>
        <end position="1331"/>
    </location>
</feature>
<sequence>MKEQSRMYGLKKRIILSVSAATLSAAGLLLNDGAVQAAEEPSGEPTVEAVVNQSEESHVAGADFSAVDETGADSEETPDYAPIEETESVRSLAAELREHDAIVAEAAKIAQEERPVVAEKEEAVSEEVPVDESAEVIAANNVENTAENTSKTTPDIETVAGVNSEVENEAEVEPETAIKAESGTHNEKPFQLTKEIYRQAGAREMSRWVREGKTTPEELVNMAYQIIEETDPQLNNIIALTKEDALKKARELKDTGQPFYGVPMLFKGLGHALEGTPNSNGLVSQKDNLAKRDARRAQLMQEAGFIGIGTTTFPQWGLINVTNSDLYGNTRNPWNPAHNPGGSSGGSAAGVAAGQVPVASSSDAGGSTRIPASWSGLIGMHPSRNTMKWDGNSENNQTSHFALMKNMEDLAAFYEFALKNDIELEDVSLERDKPTIAYTTKTPAGTPISQDAVRAVQSAVKFLEEHGFTTEEVDYPVDGKKLMEQYYTIAGSSFGSSRMKRDQVELLTWGLNQLGLTLDRDDKKAAWEHAHAIAEQMTEFHKKYPIFLTPTNAWPAPEADYHHIPDELKPLMEDMSSLSKEERLKLIYDQWLPAWEKTPYTQLSNLTGKPSISLPTYVTEDRLPMGVMFHTERNMDKFLLQLGELFEQGGQFMMNSDYSTNNYKLPYHTDALDEIEKLGLLSTEEKLGFNDQILQTTSREAADKIVKDAKTMNKTYYRQSSASHLTRLVRANKVTPRHLIDLAYEIIEETNGKLNNVIALISKEDAYKKADKLKDTGQPFFGIPILAKGINHVFKGVPNSLGYKSRKDYIQPLNATQIGRLERAGYIAIGVTTYPQGSLNHVTHSGLYGVTRNPWNTAHNPGGSSGGSAVAVASGQVPVATTVDGGGSTRVPASWTGVIGMHPSVGQLKWDRKKGIRSDFVMTKDMEDLIKTYEFLLKNDIEENDISLERDKPTIAYTTQSPLGGEISLDAKRAVEDAVAFLNELGYNTKEVDYPVSGEETIKTFITYLVTAAPKSDKYDQNEYDPLMWALAQTRDTLTSEDIQKANETRQKISNAMTKFHKQYPLFLTPTNAWPAPEADYVAASEELQRQMKDMSELSSEEKLDLLYQQWLPGREKSPYAVLSNLAGSPAITLPTDITNDRLPMGIMFQAAYGNDKYLLEMGKLFEEHQKFMMNSDYSTNNYILPEERPAKLIVYVDGEKVVETKRKFKDITEIESSAELAPYKDVTKYRVRPDVNLNLEEIENGVYTYNYGTTSTTENLNTVDVPFEIIEEENPNLLVGERRTKVAGIVGKKEIKTVVITFQGEELDRKITETVVQEKVDQVVEIGTKAAKLTPATSEKSEESKNVIKDYFKLIADFDGEQVVYDRKDSDVWTSAEHAREVYDQYLPEVLERDDKEYQRVDVTFVASEKEAILTYVFKLKANQTEVPTPPAIEESGSGQAEEQPEQPKQPEIDDNQSTGEIPDTTDEDNKLPDDSKIETGKGESLIRPDQPAFEGGVNHHKAATHEKPVFPHHQLQALLQVEKNNAITFIATLPSLNEAIIANYRIAIQQAENVPAIETIIRQAVALNEELASDAIMKGKIDQTGESTSQVVEEESDKRVDQLTQPKESAKEKQLAEDIVERTQPTTDDLSAVSQANQDRQQEKQGERLPDTATVSWVLGLVGASSLLAGAGVKKFKKDE</sequence>
<feature type="chain" id="PRO_5044505070" evidence="4">
    <location>
        <begin position="38"/>
        <end position="1682"/>
    </location>
</feature>
<dbReference type="InterPro" id="IPR036928">
    <property type="entry name" value="AS_sf"/>
</dbReference>
<dbReference type="PANTHER" id="PTHR11895">
    <property type="entry name" value="TRANSAMIDASE"/>
    <property type="match status" value="1"/>
</dbReference>
<reference evidence="6" key="1">
    <citation type="submission" date="2023-12" db="EMBL/GenBank/DDBJ databases">
        <title>Dolosigranulum savutii sp. nov. isolated from human upper respiratory samples collected in Botswana.</title>
        <authorList>
            <person name="Kelly M.S."/>
        </authorList>
    </citation>
    <scope>NUCLEOTIDE SEQUENCE</scope>
    <source>
        <strain evidence="6">MSK294</strain>
    </source>
</reference>
<dbReference type="InterPro" id="IPR002988">
    <property type="entry name" value="GA_module"/>
</dbReference>
<dbReference type="InterPro" id="IPR023631">
    <property type="entry name" value="Amidase_dom"/>
</dbReference>
<feature type="compositionally biased region" description="Basic and acidic residues" evidence="3">
    <location>
        <begin position="1469"/>
        <end position="1488"/>
    </location>
</feature>
<evidence type="ECO:0000313" key="6">
    <source>
        <dbReference type="EMBL" id="XBC49069.1"/>
    </source>
</evidence>
<dbReference type="Pfam" id="PF01468">
    <property type="entry name" value="GA"/>
    <property type="match status" value="2"/>
</dbReference>
<keyword evidence="2 4" id="KW-0732">Signal</keyword>
<dbReference type="InterPro" id="IPR011098">
    <property type="entry name" value="G5_dom"/>
</dbReference>
<dbReference type="PANTHER" id="PTHR11895:SF7">
    <property type="entry name" value="GLUTAMYL-TRNA(GLN) AMIDOTRANSFERASE SUBUNIT A, MITOCHONDRIAL"/>
    <property type="match status" value="1"/>
</dbReference>
<feature type="region of interest" description="Disordered" evidence="3">
    <location>
        <begin position="331"/>
        <end position="353"/>
    </location>
</feature>
<evidence type="ECO:0000256" key="4">
    <source>
        <dbReference type="SAM" id="SignalP"/>
    </source>
</evidence>
<dbReference type="SMART" id="SM01208">
    <property type="entry name" value="G5"/>
    <property type="match status" value="1"/>
</dbReference>
<accession>A0AB74TZG6</accession>
<dbReference type="Pfam" id="PF01425">
    <property type="entry name" value="Amidase"/>
    <property type="match status" value="2"/>
</dbReference>
<evidence type="ECO:0000256" key="2">
    <source>
        <dbReference type="ARBA" id="ARBA00022729"/>
    </source>
</evidence>
<dbReference type="SUPFAM" id="SSF75304">
    <property type="entry name" value="Amidase signature (AS) enzymes"/>
    <property type="match status" value="2"/>
</dbReference>
<name>A0AB74TZG6_9LACT</name>